<dbReference type="Proteomes" id="UP001230188">
    <property type="component" value="Unassembled WGS sequence"/>
</dbReference>
<dbReference type="AlphaFoldDB" id="A0AAD7XP59"/>
<organism evidence="3 4">
    <name type="scientific">Chrysophaeum taylorii</name>
    <dbReference type="NCBI Taxonomy" id="2483200"/>
    <lineage>
        <taxon>Eukaryota</taxon>
        <taxon>Sar</taxon>
        <taxon>Stramenopiles</taxon>
        <taxon>Ochrophyta</taxon>
        <taxon>Pelagophyceae</taxon>
        <taxon>Pelagomonadales</taxon>
        <taxon>Pelagomonadaceae</taxon>
        <taxon>Chrysophaeum</taxon>
    </lineage>
</organism>
<evidence type="ECO:0000259" key="2">
    <source>
        <dbReference type="Pfam" id="PF03016"/>
    </source>
</evidence>
<gene>
    <name evidence="3" type="ORF">CTAYLR_005774</name>
</gene>
<sequence length="379" mass="43044">MAWPRSAAEKPLKIYVYDELGDSLAARESPGQYALGWVMYEKLKADPRRTLNPREATLFFVPLDFARYRSESQKHPSPDRYLCSKLEEARAKVGNQTINHVVPVALVSSSMWFGFGKSCPHFDWLLDMQWLTIEAPWIVEASRARVSTTTLPYARPHQHTVPYPSFRARSMEDIASLRQYQASRSRVLVTQVLGSHSRSGSDLRLKLKAECEKMEQCFTDWQGERKKAVTGTFEAYLAHNVPHLPAYARGTFCAQPFGTTPSRAGLYHCLLAGGIPVIFEPYLLQALGPIFNGQWAVEIDLDRALEDPKKNVYDYISTIPKSKIQDMQKVISDAAPRLQYYSSSSSRADNDDDDAYDYAINAVYAYYTSPKTTGRRRRT</sequence>
<dbReference type="EMBL" id="JAQMWT010000203">
    <property type="protein sequence ID" value="KAJ8607623.1"/>
    <property type="molecule type" value="Genomic_DNA"/>
</dbReference>
<protein>
    <recommendedName>
        <fullName evidence="2">Exostosin GT47 domain-containing protein</fullName>
    </recommendedName>
</protein>
<dbReference type="Pfam" id="PF03016">
    <property type="entry name" value="Exostosin_GT47"/>
    <property type="match status" value="1"/>
</dbReference>
<evidence type="ECO:0000256" key="1">
    <source>
        <dbReference type="ARBA" id="ARBA00010271"/>
    </source>
</evidence>
<keyword evidence="4" id="KW-1185">Reference proteome</keyword>
<dbReference type="PANTHER" id="PTHR11062">
    <property type="entry name" value="EXOSTOSIN HEPARAN SULFATE GLYCOSYLTRANSFERASE -RELATED"/>
    <property type="match status" value="1"/>
</dbReference>
<dbReference type="InterPro" id="IPR040911">
    <property type="entry name" value="Exostosin_GT47"/>
</dbReference>
<evidence type="ECO:0000313" key="3">
    <source>
        <dbReference type="EMBL" id="KAJ8607623.1"/>
    </source>
</evidence>
<name>A0AAD7XP59_9STRA</name>
<feature type="domain" description="Exostosin GT47" evidence="2">
    <location>
        <begin position="9"/>
        <end position="281"/>
    </location>
</feature>
<evidence type="ECO:0000313" key="4">
    <source>
        <dbReference type="Proteomes" id="UP001230188"/>
    </source>
</evidence>
<accession>A0AAD7XP59</accession>
<reference evidence="3" key="1">
    <citation type="submission" date="2023-01" db="EMBL/GenBank/DDBJ databases">
        <title>Metagenome sequencing of chrysophaentin producing Chrysophaeum taylorii.</title>
        <authorList>
            <person name="Davison J."/>
            <person name="Bewley C."/>
        </authorList>
    </citation>
    <scope>NUCLEOTIDE SEQUENCE</scope>
    <source>
        <strain evidence="3">NIES-1699</strain>
    </source>
</reference>
<dbReference type="GO" id="GO:0016757">
    <property type="term" value="F:glycosyltransferase activity"/>
    <property type="evidence" value="ECO:0007669"/>
    <property type="project" value="InterPro"/>
</dbReference>
<dbReference type="InterPro" id="IPR004263">
    <property type="entry name" value="Exostosin"/>
</dbReference>
<comment type="similarity">
    <text evidence="1">Belongs to the glycosyltransferase 47 family.</text>
</comment>
<dbReference type="PANTHER" id="PTHR11062:SF117">
    <property type="entry name" value="XYLOGLUCAN-SPECIFIC GALACTURONOSYLTRANSFERASE 1"/>
    <property type="match status" value="1"/>
</dbReference>
<proteinExistence type="inferred from homology"/>
<comment type="caution">
    <text evidence="3">The sequence shown here is derived from an EMBL/GenBank/DDBJ whole genome shotgun (WGS) entry which is preliminary data.</text>
</comment>